<evidence type="ECO:0000256" key="2">
    <source>
        <dbReference type="ARBA" id="ARBA00047899"/>
    </source>
</evidence>
<dbReference type="InParanoid" id="A0A2J6SVI3"/>
<keyword evidence="4" id="KW-0175">Coiled coil</keyword>
<feature type="coiled-coil region" evidence="4">
    <location>
        <begin position="1056"/>
        <end position="1152"/>
    </location>
</feature>
<feature type="coiled-coil region" evidence="4">
    <location>
        <begin position="747"/>
        <end position="795"/>
    </location>
</feature>
<feature type="region of interest" description="Disordered" evidence="5">
    <location>
        <begin position="1304"/>
        <end position="1334"/>
    </location>
</feature>
<dbReference type="PANTHER" id="PTHR22988">
    <property type="entry name" value="MYOTONIC DYSTROPHY S/T KINASE-RELATED"/>
    <property type="match status" value="1"/>
</dbReference>
<feature type="compositionally biased region" description="Polar residues" evidence="5">
    <location>
        <begin position="125"/>
        <end position="135"/>
    </location>
</feature>
<dbReference type="GO" id="GO:0005737">
    <property type="term" value="C:cytoplasm"/>
    <property type="evidence" value="ECO:0007669"/>
    <property type="project" value="TreeGrafter"/>
</dbReference>
<feature type="compositionally biased region" description="Polar residues" evidence="5">
    <location>
        <begin position="1606"/>
        <end position="1627"/>
    </location>
</feature>
<reference evidence="6 7" key="1">
    <citation type="submission" date="2016-04" db="EMBL/GenBank/DDBJ databases">
        <title>A degradative enzymes factory behind the ericoid mycorrhizal symbiosis.</title>
        <authorList>
            <consortium name="DOE Joint Genome Institute"/>
            <person name="Martino E."/>
            <person name="Morin E."/>
            <person name="Grelet G."/>
            <person name="Kuo A."/>
            <person name="Kohler A."/>
            <person name="Daghino S."/>
            <person name="Barry K."/>
            <person name="Choi C."/>
            <person name="Cichocki N."/>
            <person name="Clum A."/>
            <person name="Copeland A."/>
            <person name="Hainaut M."/>
            <person name="Haridas S."/>
            <person name="Labutti K."/>
            <person name="Lindquist E."/>
            <person name="Lipzen A."/>
            <person name="Khouja H.-R."/>
            <person name="Murat C."/>
            <person name="Ohm R."/>
            <person name="Olson A."/>
            <person name="Spatafora J."/>
            <person name="Veneault-Fourrey C."/>
            <person name="Henrissat B."/>
            <person name="Grigoriev I."/>
            <person name="Martin F."/>
            <person name="Perotto S."/>
        </authorList>
    </citation>
    <scope>NUCLEOTIDE SEQUENCE [LARGE SCALE GENOMIC DNA]</scope>
    <source>
        <strain evidence="6 7">E</strain>
    </source>
</reference>
<dbReference type="GO" id="GO:0031032">
    <property type="term" value="P:actomyosin structure organization"/>
    <property type="evidence" value="ECO:0007669"/>
    <property type="project" value="TreeGrafter"/>
</dbReference>
<feature type="compositionally biased region" description="Polar residues" evidence="5">
    <location>
        <begin position="1677"/>
        <end position="1688"/>
    </location>
</feature>
<feature type="compositionally biased region" description="Polar residues" evidence="5">
    <location>
        <begin position="266"/>
        <end position="283"/>
    </location>
</feature>
<dbReference type="PANTHER" id="PTHR22988:SF71">
    <property type="entry name" value="CITRON RHO-INTERACTING KINASE"/>
    <property type="match status" value="1"/>
</dbReference>
<protein>
    <submittedName>
        <fullName evidence="6">Uncharacterized protein</fullName>
    </submittedName>
</protein>
<feature type="compositionally biased region" description="Basic residues" evidence="5">
    <location>
        <begin position="316"/>
        <end position="326"/>
    </location>
</feature>
<feature type="region of interest" description="Disordered" evidence="5">
    <location>
        <begin position="156"/>
        <end position="205"/>
    </location>
</feature>
<evidence type="ECO:0000256" key="3">
    <source>
        <dbReference type="ARBA" id="ARBA00048679"/>
    </source>
</evidence>
<dbReference type="RefSeq" id="XP_024731587.1">
    <property type="nucleotide sequence ID" value="XM_024870319.1"/>
</dbReference>
<dbReference type="Proteomes" id="UP000235371">
    <property type="component" value="Unassembled WGS sequence"/>
</dbReference>
<evidence type="ECO:0000313" key="6">
    <source>
        <dbReference type="EMBL" id="PMD54683.1"/>
    </source>
</evidence>
<dbReference type="GO" id="GO:0004674">
    <property type="term" value="F:protein serine/threonine kinase activity"/>
    <property type="evidence" value="ECO:0007669"/>
    <property type="project" value="UniProtKB-EC"/>
</dbReference>
<dbReference type="GeneID" id="36578401"/>
<evidence type="ECO:0000256" key="5">
    <source>
        <dbReference type="SAM" id="MobiDB-lite"/>
    </source>
</evidence>
<sequence length="1716" mass="190248">MADQEPESQIVPLGVDCDLAVPSSPPIPASMLPPNAENGNSRPHTGDEEPESQFHDRQPENYAFLIEDTQFEPVEKDTQLHESCTSQVEETQFVSIEGDTQAFDETNFPLAQRDSQFREAYTPKPSLNTTIQPPSVISRPNLGGLDDLMAGFTYSKADKPEKGKFNRPPLPVPTKPQRVAEMPPDEDQPTAAPEPPTPKVATSVHPYLYSRPATLNEPSPVNNMVASNVRIGIDVLPNITTAAVQPDASSRHTTQLEPSHVNIMVGSNTRTIRNVDGNRTQESPQREPPPPPATVCDPQTPVSEASAVRPAQKSSNKSHKRVKKPFLKPFPEEAGPPNNQQRHGGMTNVLQMESPLSHTKPRPEAISAAVHAMPGQIGPFSPRIDNKNAFPAPDNRRAIAPFPHPNSAWNTNEQMISANTSRLPESTANELQQGKIEQQYHEPLQVTESAHSYSDHSDEPRVPTEINEQLNHDKRDLWELASKLPIDEVLPNAQELTHISGSQAAHTSEVGNHYSVSIANWVPSRAKSEVPSRPQSRRSNCGKPMTRPIPTQDLRPQGVLEPITQRGTRLSKVKKSSNTPNNPIHSEAPEKAMTSGQRQQKSRPSLKFFEDYKNFLANGQEMLENMKDYEQQSQLLEAQKTEIKKLRNASDSAIKQVQALESEKADLTDKLKKFAELSSKYKKHMNDVVKAQKYLKSQANEIQKSANEAIESTKQAAETRAATEAALQKIEIVVKDAKSFRVPAESYAHASKQNRDLEAGNQQLREETQKLRDGTQKLRDENDKLRQNNAKLQFDFGAATKNCELAEATIEKRLMELAQAKYQVELLEKYRGDSQDSHKVLVELLKKTPKEVADELSKENGPLTKILDLGKATQARVDEVAILGSGFKNQEAEPSASLIKLIEDLFSRLETSMQASNNGAATQQEPNIKLLDDFKTTVNQLRLDKESELRLNNRIFELGQSNDTLVVEKNAREREIQGLANQVDELKRDLADTRGQLNSKNDELATALAVPKEDPRLRAQIQDLETANNIVIGKFESSNQEQAKLKEELGSFQELVRGKDQKIKDWEQKLNDTQSRIRNLQEEKTKYLANKQQEIERACSEERQRIAKAAEASKVTMKMKLESEINHLEQNVKEKDAELALAKEELHKVQDESGTYVNTANKLQRELALYKEQFVQQIAHLKRFEEQNPGQEDSDRLANNLQSVRNECAELRNHLESIRSDHSQNFEAALRGQQAIEGNLRQIDALENENERLKERNAELQKRVEGLNDAYNQQKALQAGYRGDQLTPSELKDIAFAIPQGKLRLSRQTQDHRPSSTHAHSLESGSTLKNHRVLDGHRVETPEEALRKAAKGIGSHNLGSGSQVGNVAQTSSEKVANYVETPQIRNQEVLNERSTNFNTPNADGRSMPHAQRQGSGARPLKVAGRKHGRFSQSNGTGAVPHHLNPTDPPAQSFQEAYTGSSCFADATDIQGSSGIKPFTTLASSIPTPSPFTDLSSMMDHLESTPDQEQLQEGYAKARGKKGSMASDNVAGTGVLQTFVQRTMRSLEERDVELDAVHKSQVRVKPPSAAEEALRRRTVQPCKPALRKPTLSNDTVSSSEPRPVTITEPSKISTHAGSKAASQIQNGHRGSYNRAVSGGKPQTPKTKNPSAARESTQGTSNGEKDSPNIPPVKRNSLKRSGSSTAQTQAAPKRVRTSRGSSMAGQVEVPDSQGTQTF</sequence>
<evidence type="ECO:0000313" key="7">
    <source>
        <dbReference type="Proteomes" id="UP000235371"/>
    </source>
</evidence>
<dbReference type="GO" id="GO:0005856">
    <property type="term" value="C:cytoskeleton"/>
    <property type="evidence" value="ECO:0007669"/>
    <property type="project" value="TreeGrafter"/>
</dbReference>
<name>A0A2J6SVI3_9HELO</name>
<feature type="coiled-coil region" evidence="4">
    <location>
        <begin position="1194"/>
        <end position="1277"/>
    </location>
</feature>
<dbReference type="EMBL" id="KZ613859">
    <property type="protein sequence ID" value="PMD54683.1"/>
    <property type="molecule type" value="Genomic_DNA"/>
</dbReference>
<feature type="region of interest" description="Disordered" evidence="5">
    <location>
        <begin position="1376"/>
        <end position="1440"/>
    </location>
</feature>
<dbReference type="InterPro" id="IPR050839">
    <property type="entry name" value="Rho-assoc_Ser/Thr_Kinase"/>
</dbReference>
<proteinExistence type="predicted"/>
<keyword evidence="1" id="KW-0597">Phosphoprotein</keyword>
<feature type="region of interest" description="Disordered" evidence="5">
    <location>
        <begin position="525"/>
        <end position="605"/>
    </location>
</feature>
<feature type="region of interest" description="Disordered" evidence="5">
    <location>
        <begin position="1557"/>
        <end position="1716"/>
    </location>
</feature>
<organism evidence="6 7">
    <name type="scientific">Hyaloscypha bicolor E</name>
    <dbReference type="NCBI Taxonomy" id="1095630"/>
    <lineage>
        <taxon>Eukaryota</taxon>
        <taxon>Fungi</taxon>
        <taxon>Dikarya</taxon>
        <taxon>Ascomycota</taxon>
        <taxon>Pezizomycotina</taxon>
        <taxon>Leotiomycetes</taxon>
        <taxon>Helotiales</taxon>
        <taxon>Hyaloscyphaceae</taxon>
        <taxon>Hyaloscypha</taxon>
        <taxon>Hyaloscypha bicolor</taxon>
    </lineage>
</organism>
<evidence type="ECO:0000256" key="4">
    <source>
        <dbReference type="SAM" id="Coils"/>
    </source>
</evidence>
<feature type="compositionally biased region" description="Polar residues" evidence="5">
    <location>
        <begin position="594"/>
        <end position="603"/>
    </location>
</feature>
<accession>A0A2J6SVI3</accession>
<feature type="coiled-coil region" evidence="4">
    <location>
        <begin position="612"/>
        <end position="677"/>
    </location>
</feature>
<keyword evidence="7" id="KW-1185">Reference proteome</keyword>
<feature type="compositionally biased region" description="Basic and acidic residues" evidence="5">
    <location>
        <begin position="44"/>
        <end position="59"/>
    </location>
</feature>
<feature type="compositionally biased region" description="Polar residues" evidence="5">
    <location>
        <begin position="1642"/>
        <end position="1660"/>
    </location>
</feature>
<evidence type="ECO:0000256" key="1">
    <source>
        <dbReference type="ARBA" id="ARBA00022553"/>
    </source>
</evidence>
<dbReference type="OrthoDB" id="3565404at2759"/>
<feature type="compositionally biased region" description="Polar residues" evidence="5">
    <location>
        <begin position="1589"/>
        <end position="1599"/>
    </location>
</feature>
<comment type="catalytic activity">
    <reaction evidence="3">
        <text>L-seryl-[protein] + ATP = O-phospho-L-seryl-[protein] + ADP + H(+)</text>
        <dbReference type="Rhea" id="RHEA:17989"/>
        <dbReference type="Rhea" id="RHEA-COMP:9863"/>
        <dbReference type="Rhea" id="RHEA-COMP:11604"/>
        <dbReference type="ChEBI" id="CHEBI:15378"/>
        <dbReference type="ChEBI" id="CHEBI:29999"/>
        <dbReference type="ChEBI" id="CHEBI:30616"/>
        <dbReference type="ChEBI" id="CHEBI:83421"/>
        <dbReference type="ChEBI" id="CHEBI:456216"/>
        <dbReference type="EC" id="2.7.11.1"/>
    </reaction>
</comment>
<feature type="compositionally biased region" description="Polar residues" evidence="5">
    <location>
        <begin position="1383"/>
        <end position="1401"/>
    </location>
</feature>
<feature type="coiled-coil region" evidence="4">
    <location>
        <begin position="969"/>
        <end position="1003"/>
    </location>
</feature>
<feature type="region of interest" description="Disordered" evidence="5">
    <location>
        <begin position="123"/>
        <end position="142"/>
    </location>
</feature>
<feature type="region of interest" description="Disordered" evidence="5">
    <location>
        <begin position="266"/>
        <end position="345"/>
    </location>
</feature>
<gene>
    <name evidence="6" type="ORF">K444DRAFT_110860</name>
</gene>
<feature type="compositionally biased region" description="Polar residues" evidence="5">
    <location>
        <begin position="1316"/>
        <end position="1328"/>
    </location>
</feature>
<feature type="region of interest" description="Disordered" evidence="5">
    <location>
        <begin position="1"/>
        <end position="59"/>
    </location>
</feature>
<comment type="catalytic activity">
    <reaction evidence="2">
        <text>L-threonyl-[protein] + ATP = O-phospho-L-threonyl-[protein] + ADP + H(+)</text>
        <dbReference type="Rhea" id="RHEA:46608"/>
        <dbReference type="Rhea" id="RHEA-COMP:11060"/>
        <dbReference type="Rhea" id="RHEA-COMP:11605"/>
        <dbReference type="ChEBI" id="CHEBI:15378"/>
        <dbReference type="ChEBI" id="CHEBI:30013"/>
        <dbReference type="ChEBI" id="CHEBI:30616"/>
        <dbReference type="ChEBI" id="CHEBI:61977"/>
        <dbReference type="ChEBI" id="CHEBI:456216"/>
        <dbReference type="EC" id="2.7.11.1"/>
    </reaction>
</comment>